<feature type="region of interest" description="Disordered" evidence="2">
    <location>
        <begin position="589"/>
        <end position="723"/>
    </location>
</feature>
<dbReference type="EMBL" id="JABEBT010000051">
    <property type="protein sequence ID" value="KAF7634781.1"/>
    <property type="molecule type" value="Genomic_DNA"/>
</dbReference>
<feature type="coiled-coil region" evidence="1">
    <location>
        <begin position="265"/>
        <end position="310"/>
    </location>
</feature>
<accession>A0A8S9ZNA9</accession>
<dbReference type="Pfam" id="PF11957">
    <property type="entry name" value="efThoc1"/>
    <property type="match status" value="2"/>
</dbReference>
<name>A0A8S9ZNA9_9BILA</name>
<dbReference type="PANTHER" id="PTHR13265">
    <property type="entry name" value="THO COMPLEX SUBUNIT 1"/>
    <property type="match status" value="1"/>
</dbReference>
<dbReference type="PANTHER" id="PTHR13265:SF0">
    <property type="entry name" value="HPR1"/>
    <property type="match status" value="1"/>
</dbReference>
<dbReference type="GO" id="GO:0006406">
    <property type="term" value="P:mRNA export from nucleus"/>
    <property type="evidence" value="ECO:0007669"/>
    <property type="project" value="TreeGrafter"/>
</dbReference>
<evidence type="ECO:0000256" key="1">
    <source>
        <dbReference type="SAM" id="Coils"/>
    </source>
</evidence>
<evidence type="ECO:0000256" key="2">
    <source>
        <dbReference type="SAM" id="MobiDB-lite"/>
    </source>
</evidence>
<evidence type="ECO:0000313" key="4">
    <source>
        <dbReference type="Proteomes" id="UP000605970"/>
    </source>
</evidence>
<dbReference type="GO" id="GO:0000445">
    <property type="term" value="C:THO complex part of transcription export complex"/>
    <property type="evidence" value="ECO:0007669"/>
    <property type="project" value="TreeGrafter"/>
</dbReference>
<proteinExistence type="predicted"/>
<protein>
    <submittedName>
        <fullName evidence="3">Uncharacterized protein</fullName>
    </submittedName>
</protein>
<dbReference type="Proteomes" id="UP000605970">
    <property type="component" value="Unassembled WGS sequence"/>
</dbReference>
<evidence type="ECO:0000313" key="3">
    <source>
        <dbReference type="EMBL" id="KAF7634781.1"/>
    </source>
</evidence>
<reference evidence="3" key="1">
    <citation type="journal article" date="2020" name="Ecol. Evol.">
        <title>Genome structure and content of the rice root-knot nematode (Meloidogyne graminicola).</title>
        <authorList>
            <person name="Phan N.T."/>
            <person name="Danchin E.G.J."/>
            <person name="Klopp C."/>
            <person name="Perfus-Barbeoch L."/>
            <person name="Kozlowski D.K."/>
            <person name="Koutsovoulos G.D."/>
            <person name="Lopez-Roques C."/>
            <person name="Bouchez O."/>
            <person name="Zahm M."/>
            <person name="Besnard G."/>
            <person name="Bellafiore S."/>
        </authorList>
    </citation>
    <scope>NUCLEOTIDE SEQUENCE</scope>
    <source>
        <strain evidence="3">VN-18</strain>
    </source>
</reference>
<dbReference type="AlphaFoldDB" id="A0A8S9ZNA9"/>
<feature type="compositionally biased region" description="Basic and acidic residues" evidence="2">
    <location>
        <begin position="691"/>
        <end position="723"/>
    </location>
</feature>
<keyword evidence="1" id="KW-0175">Coiled coil</keyword>
<gene>
    <name evidence="3" type="ORF">Mgra_00005814</name>
</gene>
<comment type="caution">
    <text evidence="3">The sequence shown here is derived from an EMBL/GenBank/DDBJ whole genome shotgun (WGS) entry which is preliminary data.</text>
</comment>
<sequence>MVDVYKLLHTKNLYNQICSKTLTIQILQDIFDISTTQRCEQLFIIIENNIHLWKTPFFFSSCKNMILRLCNDLLKRLSRFIDTTFCGRILILLAKSLPLNEKSGLNLPGHFNTQNVTVFDRDKKHLIEKQHQSPLPPPPCESIKQEEKILQEDNIPSVSTIEITTKTEGTEVGVNGGGGGGGDDDMEIGEIRDHRSDSINGLTNNNNLLHLDYTLYSNFWELQRFFSNPNLLFEEENFIKFEQDILNINHNNKRIFLFLNNNNCFDSIKQEEEDEEINEKEIEEKLLNCNNNIKKELLNNEINLKNNNNEDVKCLIIERTFCAKYLTSEKLFSFQMSDSQFRPSRTRPKEASELTIEQEDKLFGLIEKCYTLLKETYPNGSQFASSVKKLLNREKQWCSWKADGFPDLIGNVQQQLNINNNNNNKEEIIENNKQLNNNKIIKIIDLGNVELTRLWTIEKDNLFACKNIKRKNIPQLKNFLEDALDELDPEQQVEEVYMSLNNENYQWMASRFLLMNSDQHINHSSQDSSSVKMSDKTLEKGAIASFLKKSIYLASENIPELKQRSQQIQTSIDKINKLKQQQQENERLLKEQTKQQHQEKSEKHVISTTKTSKESEKHLKSEEKHKKQIQTEKQEKECLDEHQQQQQTNNNNNNDKHVSTTKNNKDVEQSKTVRKEEKLRNSESSSNNKKVVSERNVSKRKHKSDEKRGSNHEEDKMAKNPRK</sequence>
<organism evidence="3 4">
    <name type="scientific">Meloidogyne graminicola</name>
    <dbReference type="NCBI Taxonomy" id="189291"/>
    <lineage>
        <taxon>Eukaryota</taxon>
        <taxon>Metazoa</taxon>
        <taxon>Ecdysozoa</taxon>
        <taxon>Nematoda</taxon>
        <taxon>Chromadorea</taxon>
        <taxon>Rhabditida</taxon>
        <taxon>Tylenchina</taxon>
        <taxon>Tylenchomorpha</taxon>
        <taxon>Tylenchoidea</taxon>
        <taxon>Meloidogynidae</taxon>
        <taxon>Meloidogyninae</taxon>
        <taxon>Meloidogyne</taxon>
    </lineage>
</organism>
<feature type="compositionally biased region" description="Basic and acidic residues" evidence="2">
    <location>
        <begin position="654"/>
        <end position="681"/>
    </location>
</feature>
<dbReference type="InterPro" id="IPR021861">
    <property type="entry name" value="THO_THOC1"/>
</dbReference>
<feature type="compositionally biased region" description="Basic and acidic residues" evidence="2">
    <location>
        <begin position="589"/>
        <end position="643"/>
    </location>
</feature>
<keyword evidence="4" id="KW-1185">Reference proteome</keyword>
<dbReference type="OrthoDB" id="10257415at2759"/>
<feature type="compositionally biased region" description="Low complexity" evidence="2">
    <location>
        <begin position="644"/>
        <end position="653"/>
    </location>
</feature>